<reference evidence="2" key="1">
    <citation type="journal article" date="2022" name="bioRxiv">
        <title>Sequencing and chromosome-scale assembly of the giantPleurodeles waltlgenome.</title>
        <authorList>
            <person name="Brown T."/>
            <person name="Elewa A."/>
            <person name="Iarovenko S."/>
            <person name="Subramanian E."/>
            <person name="Araus A.J."/>
            <person name="Petzold A."/>
            <person name="Susuki M."/>
            <person name="Suzuki K.-i.T."/>
            <person name="Hayashi T."/>
            <person name="Toyoda A."/>
            <person name="Oliveira C."/>
            <person name="Osipova E."/>
            <person name="Leigh N.D."/>
            <person name="Simon A."/>
            <person name="Yun M.H."/>
        </authorList>
    </citation>
    <scope>NUCLEOTIDE SEQUENCE</scope>
    <source>
        <strain evidence="2">20211129_DDA</strain>
        <tissue evidence="2">Liver</tissue>
    </source>
</reference>
<gene>
    <name evidence="2" type="ORF">NDU88_002751</name>
</gene>
<organism evidence="2 3">
    <name type="scientific">Pleurodeles waltl</name>
    <name type="common">Iberian ribbed newt</name>
    <dbReference type="NCBI Taxonomy" id="8319"/>
    <lineage>
        <taxon>Eukaryota</taxon>
        <taxon>Metazoa</taxon>
        <taxon>Chordata</taxon>
        <taxon>Craniata</taxon>
        <taxon>Vertebrata</taxon>
        <taxon>Euteleostomi</taxon>
        <taxon>Amphibia</taxon>
        <taxon>Batrachia</taxon>
        <taxon>Caudata</taxon>
        <taxon>Salamandroidea</taxon>
        <taxon>Salamandridae</taxon>
        <taxon>Pleurodelinae</taxon>
        <taxon>Pleurodeles</taxon>
    </lineage>
</organism>
<evidence type="ECO:0000313" key="3">
    <source>
        <dbReference type="Proteomes" id="UP001066276"/>
    </source>
</evidence>
<dbReference type="AlphaFoldDB" id="A0AAV7W4X8"/>
<feature type="region of interest" description="Disordered" evidence="1">
    <location>
        <begin position="62"/>
        <end position="97"/>
    </location>
</feature>
<evidence type="ECO:0000256" key="1">
    <source>
        <dbReference type="SAM" id="MobiDB-lite"/>
    </source>
</evidence>
<keyword evidence="3" id="KW-1185">Reference proteome</keyword>
<comment type="caution">
    <text evidence="2">The sequence shown here is derived from an EMBL/GenBank/DDBJ whole genome shotgun (WGS) entry which is preliminary data.</text>
</comment>
<accession>A0AAV7W4X8</accession>
<proteinExistence type="predicted"/>
<dbReference type="EMBL" id="JANPWB010000002">
    <property type="protein sequence ID" value="KAJ1207360.1"/>
    <property type="molecule type" value="Genomic_DNA"/>
</dbReference>
<protein>
    <submittedName>
        <fullName evidence="2">Uncharacterized protein</fullName>
    </submittedName>
</protein>
<name>A0AAV7W4X8_PLEWA</name>
<evidence type="ECO:0000313" key="2">
    <source>
        <dbReference type="EMBL" id="KAJ1207360.1"/>
    </source>
</evidence>
<dbReference type="Proteomes" id="UP001066276">
    <property type="component" value="Chromosome 1_2"/>
</dbReference>
<sequence length="97" mass="10430">MVILPGFARVSERPGAERKEGSNAGTAGLSGCWELHFQAALGIPRYSPKLWVAARGSYLKLPPKHNNDESAAPALSRELCYRPPRPPDDKITGCGGD</sequence>